<organism evidence="1 2">
    <name type="scientific">Pajaroellobacter abortibovis</name>
    <dbReference type="NCBI Taxonomy" id="1882918"/>
    <lineage>
        <taxon>Bacteria</taxon>
        <taxon>Pseudomonadati</taxon>
        <taxon>Myxococcota</taxon>
        <taxon>Polyangia</taxon>
        <taxon>Polyangiales</taxon>
        <taxon>Polyangiaceae</taxon>
    </lineage>
</organism>
<reference evidence="1 2" key="1">
    <citation type="submission" date="2016-08" db="EMBL/GenBank/DDBJ databases">
        <title>Identification and validation of antigenic proteins from Pajaroellobacter abortibovis using de-novo genome sequence assembly and reverse vaccinology.</title>
        <authorList>
            <person name="Welly B.T."/>
            <person name="Miller M.R."/>
            <person name="Stott J.L."/>
            <person name="Blanchard M.T."/>
            <person name="Islas-Trejo A.D."/>
            <person name="O'Rourke S.M."/>
            <person name="Young A.E."/>
            <person name="Medrano J.F."/>
            <person name="Van Eenennaam A.L."/>
        </authorList>
    </citation>
    <scope>NUCLEOTIDE SEQUENCE [LARGE SCALE GENOMIC DNA]</scope>
    <source>
        <strain evidence="1 2">BTF92-0548A/99-0131</strain>
    </source>
</reference>
<dbReference type="EMBL" id="CP016908">
    <property type="protein sequence ID" value="APS00372.1"/>
    <property type="molecule type" value="Genomic_DNA"/>
</dbReference>
<sequence length="59" mass="6549">MDAGVEEQDNQILPKGEITSSIHQTHEEASWLTTQKEIVENANDHAALLPTHVPNANQF</sequence>
<proteinExistence type="predicted"/>
<evidence type="ECO:0000313" key="2">
    <source>
        <dbReference type="Proteomes" id="UP000185544"/>
    </source>
</evidence>
<evidence type="ECO:0000313" key="1">
    <source>
        <dbReference type="EMBL" id="APS00372.1"/>
    </source>
</evidence>
<gene>
    <name evidence="1" type="ORF">BCY86_06530</name>
</gene>
<dbReference type="Proteomes" id="UP000185544">
    <property type="component" value="Chromosome"/>
</dbReference>
<name>A0A1L6MXZ9_9BACT</name>
<protein>
    <submittedName>
        <fullName evidence="1">Uncharacterized protein</fullName>
    </submittedName>
</protein>
<keyword evidence="2" id="KW-1185">Reference proteome</keyword>
<accession>A0A1L6MXZ9</accession>
<dbReference type="AlphaFoldDB" id="A0A1L6MXZ9"/>
<dbReference type="RefSeq" id="WP_075277037.1">
    <property type="nucleotide sequence ID" value="NZ_CP016908.1"/>
</dbReference>
<dbReference type="KEGG" id="pabo:BCY86_06530"/>